<protein>
    <recommendedName>
        <fullName evidence="4">HNH nuclease domain-containing protein</fullName>
    </recommendedName>
</protein>
<feature type="region of interest" description="Disordered" evidence="1">
    <location>
        <begin position="1"/>
        <end position="114"/>
    </location>
</feature>
<proteinExistence type="predicted"/>
<reference evidence="2" key="1">
    <citation type="submission" date="2023-03" db="EMBL/GenBank/DDBJ databases">
        <title>Massive genome expansion in bonnet fungi (Mycena s.s.) driven by repeated elements and novel gene families across ecological guilds.</title>
        <authorList>
            <consortium name="Lawrence Berkeley National Laboratory"/>
            <person name="Harder C.B."/>
            <person name="Miyauchi S."/>
            <person name="Viragh M."/>
            <person name="Kuo A."/>
            <person name="Thoen E."/>
            <person name="Andreopoulos B."/>
            <person name="Lu D."/>
            <person name="Skrede I."/>
            <person name="Drula E."/>
            <person name="Henrissat B."/>
            <person name="Morin E."/>
            <person name="Kohler A."/>
            <person name="Barry K."/>
            <person name="LaButti K."/>
            <person name="Morin E."/>
            <person name="Salamov A."/>
            <person name="Lipzen A."/>
            <person name="Mereny Z."/>
            <person name="Hegedus B."/>
            <person name="Baldrian P."/>
            <person name="Stursova M."/>
            <person name="Weitz H."/>
            <person name="Taylor A."/>
            <person name="Grigoriev I.V."/>
            <person name="Nagy L.G."/>
            <person name="Martin F."/>
            <person name="Kauserud H."/>
        </authorList>
    </citation>
    <scope>NUCLEOTIDE SEQUENCE</scope>
    <source>
        <strain evidence="2">9144</strain>
    </source>
</reference>
<keyword evidence="3" id="KW-1185">Reference proteome</keyword>
<feature type="compositionally biased region" description="Basic residues" evidence="1">
    <location>
        <begin position="105"/>
        <end position="114"/>
    </location>
</feature>
<gene>
    <name evidence="2" type="ORF">GGX14DRAFT_555396</name>
</gene>
<dbReference type="Proteomes" id="UP001219525">
    <property type="component" value="Unassembled WGS sequence"/>
</dbReference>
<comment type="caution">
    <text evidence="2">The sequence shown here is derived from an EMBL/GenBank/DDBJ whole genome shotgun (WGS) entry which is preliminary data.</text>
</comment>
<evidence type="ECO:0008006" key="4">
    <source>
        <dbReference type="Google" id="ProtNLM"/>
    </source>
</evidence>
<evidence type="ECO:0000256" key="1">
    <source>
        <dbReference type="SAM" id="MobiDB-lite"/>
    </source>
</evidence>
<name>A0AAD6YQQ7_9AGAR</name>
<accession>A0AAD6YQQ7</accession>
<dbReference type="EMBL" id="JARJCW010000003">
    <property type="protein sequence ID" value="KAJ7226812.1"/>
    <property type="molecule type" value="Genomic_DNA"/>
</dbReference>
<feature type="compositionally biased region" description="Acidic residues" evidence="1">
    <location>
        <begin position="83"/>
        <end position="94"/>
    </location>
</feature>
<sequence>MASSSAAGPSTAPRRNTRQRTYSMAFHSEADNAPTTPPDTTRLVESSRILRPREKKVDPLEGGLGDTVDVADWDSDKERVSLSEEEDEEEDFEPDYTGTKTEPQRRKHFSKGKARATFESPKKRLWVPGTSVKTEVKAFVRAVDPNKGRCILTGMADPAIAIQFAHIIARRTQASVLTLLEFHWRLPYYTLNIDTRYNVGPIKADNHLSMDAGHWALVPHYADLDKIEKWVGKRKDKNAAKDRRNGIANLWKRDSNTTELEKHTYYMLPLSDALQNVPIFRLPPNREFLPKVSEERHVFPFRTLGPLTSHIQPHFAVFAAGAKLAAVEAKMGSRFEKWLNDLANNAPSFGYTRPTVIQIAACLQKIRRIYETWTSDDNLPPDGHDWYKRKK</sequence>
<evidence type="ECO:0000313" key="2">
    <source>
        <dbReference type="EMBL" id="KAJ7226812.1"/>
    </source>
</evidence>
<dbReference type="AlphaFoldDB" id="A0AAD6YQQ7"/>
<evidence type="ECO:0000313" key="3">
    <source>
        <dbReference type="Proteomes" id="UP001219525"/>
    </source>
</evidence>
<feature type="compositionally biased region" description="Low complexity" evidence="1">
    <location>
        <begin position="1"/>
        <end position="13"/>
    </location>
</feature>
<organism evidence="2 3">
    <name type="scientific">Mycena pura</name>
    <dbReference type="NCBI Taxonomy" id="153505"/>
    <lineage>
        <taxon>Eukaryota</taxon>
        <taxon>Fungi</taxon>
        <taxon>Dikarya</taxon>
        <taxon>Basidiomycota</taxon>
        <taxon>Agaricomycotina</taxon>
        <taxon>Agaricomycetes</taxon>
        <taxon>Agaricomycetidae</taxon>
        <taxon>Agaricales</taxon>
        <taxon>Marasmiineae</taxon>
        <taxon>Mycenaceae</taxon>
        <taxon>Mycena</taxon>
    </lineage>
</organism>